<protein>
    <submittedName>
        <fullName evidence="1">Uncharacterized protein</fullName>
    </submittedName>
</protein>
<dbReference type="HOGENOM" id="CLU_1928692_0_0_1"/>
<evidence type="ECO:0000313" key="1">
    <source>
        <dbReference type="EMBL" id="ESA18285.1"/>
    </source>
</evidence>
<sequence length="131" mass="15184">MEIFKFSIIRFLSSNLYGSTVINSIGYYITIIHCCYVDPCGINNSTCLDLGRSCNRFTKFFAIKYYSESNKGEDNGNIMAGTLVREQSNYTVFMTNTRKNINYIRIITIFLCVKQVTKFKQTHKVYPINHL</sequence>
<accession>U9UD15</accession>
<dbReference type="AlphaFoldDB" id="U9UD15"/>
<organism evidence="1">
    <name type="scientific">Rhizophagus irregularis (strain DAOM 181602 / DAOM 197198 / MUCL 43194)</name>
    <name type="common">Arbuscular mycorrhizal fungus</name>
    <name type="synonym">Glomus intraradices</name>
    <dbReference type="NCBI Taxonomy" id="747089"/>
    <lineage>
        <taxon>Eukaryota</taxon>
        <taxon>Fungi</taxon>
        <taxon>Fungi incertae sedis</taxon>
        <taxon>Mucoromycota</taxon>
        <taxon>Glomeromycotina</taxon>
        <taxon>Glomeromycetes</taxon>
        <taxon>Glomerales</taxon>
        <taxon>Glomeraceae</taxon>
        <taxon>Rhizophagus</taxon>
    </lineage>
</organism>
<gene>
    <name evidence="1" type="ORF">GLOINDRAFT_93481</name>
</gene>
<reference evidence="1" key="1">
    <citation type="submission" date="2013-07" db="EMBL/GenBank/DDBJ databases">
        <title>The genome of an arbuscular mycorrhizal fungus provides insights into the evolution of the oldest plant symbiosis.</title>
        <authorList>
            <consortium name="DOE Joint Genome Institute"/>
            <person name="Tisserant E."/>
            <person name="Malbreil M."/>
            <person name="Kuo A."/>
            <person name="Kohler A."/>
            <person name="Symeonidi A."/>
            <person name="Balestrini R."/>
            <person name="Charron P."/>
            <person name="Duensing N."/>
            <person name="Frei-dit-Frey N."/>
            <person name="Gianinazzi-Pearson V."/>
            <person name="Gilbert B."/>
            <person name="Handa Y."/>
            <person name="Hijri M."/>
            <person name="Kaul R."/>
            <person name="Kawaguchi M."/>
            <person name="Krajinski F."/>
            <person name="Lammers P."/>
            <person name="Lapierre D."/>
            <person name="Masclaux F.G."/>
            <person name="Murat C."/>
            <person name="Morin E."/>
            <person name="Ndikumana S."/>
            <person name="Pagni M."/>
            <person name="Petitpierre D."/>
            <person name="Requena N."/>
            <person name="Rosikiewicz P."/>
            <person name="Riley R."/>
            <person name="Saito K."/>
            <person name="San Clemente H."/>
            <person name="Shapiro H."/>
            <person name="van Tuinen D."/>
            <person name="Becard G."/>
            <person name="Bonfante P."/>
            <person name="Paszkowski U."/>
            <person name="Shachar-Hill Y."/>
            <person name="Young J.P."/>
            <person name="Sanders I.R."/>
            <person name="Henrissat B."/>
            <person name="Rensing S.A."/>
            <person name="Grigoriev I.V."/>
            <person name="Corradi N."/>
            <person name="Roux C."/>
            <person name="Martin F."/>
        </authorList>
    </citation>
    <scope>NUCLEOTIDE SEQUENCE</scope>
    <source>
        <strain evidence="1">DAOM 197198</strain>
    </source>
</reference>
<proteinExistence type="predicted"/>
<dbReference type="EMBL" id="KI279349">
    <property type="protein sequence ID" value="ESA18285.1"/>
    <property type="molecule type" value="Genomic_DNA"/>
</dbReference>
<name>U9UD15_RHIID</name>